<evidence type="ECO:0000313" key="6">
    <source>
        <dbReference type="EMBL" id="SHG32367.1"/>
    </source>
</evidence>
<dbReference type="CDD" id="cd06170">
    <property type="entry name" value="LuxR_C_like"/>
    <property type="match status" value="1"/>
</dbReference>
<dbReference type="InterPro" id="IPR001789">
    <property type="entry name" value="Sig_transdc_resp-reg_receiver"/>
</dbReference>
<evidence type="ECO:0000256" key="3">
    <source>
        <dbReference type="PROSITE-ProRule" id="PRU00169"/>
    </source>
</evidence>
<dbReference type="PROSITE" id="PS50043">
    <property type="entry name" value="HTH_LUXR_2"/>
    <property type="match status" value="1"/>
</dbReference>
<dbReference type="GO" id="GO:0003677">
    <property type="term" value="F:DNA binding"/>
    <property type="evidence" value="ECO:0007669"/>
    <property type="project" value="UniProtKB-KW"/>
</dbReference>
<sequence length="209" mass="23391">MKIRVTIVEDDKHYSQALKSIIDFQEDMECAVQFFNGKSALQKLEDLEPDVVLMDIQLQDSSGIDIVSKLTEAMPGTSFIMCTSFENDEKIFSALRAGASGYLVKGDPLDKIIQAILEAHKGGAPMSFTIAKRVLQHFQESKVQVQSLALLTVTEKEVLELLAQGLLYKEIADKKNVTIDTIKKHIGNIYRKLQVSNKIEAINKFNTKN</sequence>
<evidence type="ECO:0000256" key="2">
    <source>
        <dbReference type="ARBA" id="ARBA00023125"/>
    </source>
</evidence>
<dbReference type="PANTHER" id="PTHR43214">
    <property type="entry name" value="TWO-COMPONENT RESPONSE REGULATOR"/>
    <property type="match status" value="1"/>
</dbReference>
<dbReference type="Proteomes" id="UP000184112">
    <property type="component" value="Unassembled WGS sequence"/>
</dbReference>
<organism evidence="6 7">
    <name type="scientific">Flavobacterium johnsoniae</name>
    <name type="common">Cytophaga johnsonae</name>
    <dbReference type="NCBI Taxonomy" id="986"/>
    <lineage>
        <taxon>Bacteria</taxon>
        <taxon>Pseudomonadati</taxon>
        <taxon>Bacteroidota</taxon>
        <taxon>Flavobacteriia</taxon>
        <taxon>Flavobacteriales</taxon>
        <taxon>Flavobacteriaceae</taxon>
        <taxon>Flavobacterium</taxon>
    </lineage>
</organism>
<dbReference type="AlphaFoldDB" id="A0A1M5IVL3"/>
<feature type="domain" description="HTH luxR-type" evidence="4">
    <location>
        <begin position="144"/>
        <end position="209"/>
    </location>
</feature>
<dbReference type="InterPro" id="IPR058245">
    <property type="entry name" value="NreC/VraR/RcsB-like_REC"/>
</dbReference>
<protein>
    <submittedName>
        <fullName evidence="6">Two component transcriptional regulator, LuxR family</fullName>
    </submittedName>
</protein>
<dbReference type="PRINTS" id="PR00038">
    <property type="entry name" value="HTHLUXR"/>
</dbReference>
<dbReference type="EMBL" id="FQWH01000002">
    <property type="protein sequence ID" value="SHG32367.1"/>
    <property type="molecule type" value="Genomic_DNA"/>
</dbReference>
<keyword evidence="2" id="KW-0238">DNA-binding</keyword>
<dbReference type="Pfam" id="PF00196">
    <property type="entry name" value="GerE"/>
    <property type="match status" value="1"/>
</dbReference>
<dbReference type="SMART" id="SM00448">
    <property type="entry name" value="REC"/>
    <property type="match status" value="1"/>
</dbReference>
<dbReference type="GO" id="GO:0000160">
    <property type="term" value="P:phosphorelay signal transduction system"/>
    <property type="evidence" value="ECO:0007669"/>
    <property type="project" value="InterPro"/>
</dbReference>
<dbReference type="SUPFAM" id="SSF52172">
    <property type="entry name" value="CheY-like"/>
    <property type="match status" value="1"/>
</dbReference>
<proteinExistence type="predicted"/>
<dbReference type="Pfam" id="PF00072">
    <property type="entry name" value="Response_reg"/>
    <property type="match status" value="1"/>
</dbReference>
<dbReference type="SUPFAM" id="SSF46894">
    <property type="entry name" value="C-terminal effector domain of the bipartite response regulators"/>
    <property type="match status" value="1"/>
</dbReference>
<dbReference type="CDD" id="cd17535">
    <property type="entry name" value="REC_NarL-like"/>
    <property type="match status" value="1"/>
</dbReference>
<keyword evidence="1 3" id="KW-0597">Phosphoprotein</keyword>
<dbReference type="RefSeq" id="WP_073408542.1">
    <property type="nucleotide sequence ID" value="NZ_FQWH01000002.1"/>
</dbReference>
<dbReference type="Gene3D" id="3.40.50.2300">
    <property type="match status" value="1"/>
</dbReference>
<reference evidence="6 7" key="1">
    <citation type="submission" date="2016-11" db="EMBL/GenBank/DDBJ databases">
        <authorList>
            <person name="Jaros S."/>
            <person name="Januszkiewicz K."/>
            <person name="Wedrychowicz H."/>
        </authorList>
    </citation>
    <scope>NUCLEOTIDE SEQUENCE [LARGE SCALE GENOMIC DNA]</scope>
    <source>
        <strain evidence="6 7">DSM 6792</strain>
    </source>
</reference>
<evidence type="ECO:0000259" key="5">
    <source>
        <dbReference type="PROSITE" id="PS50110"/>
    </source>
</evidence>
<dbReference type="InterPro" id="IPR039420">
    <property type="entry name" value="WalR-like"/>
</dbReference>
<gene>
    <name evidence="6" type="ORF">SAMN05444388_102272</name>
</gene>
<dbReference type="InterPro" id="IPR000792">
    <property type="entry name" value="Tscrpt_reg_LuxR_C"/>
</dbReference>
<feature type="modified residue" description="4-aspartylphosphate" evidence="3">
    <location>
        <position position="55"/>
    </location>
</feature>
<name>A0A1M5IVL3_FLAJO</name>
<dbReference type="InterPro" id="IPR016032">
    <property type="entry name" value="Sig_transdc_resp-reg_C-effctor"/>
</dbReference>
<dbReference type="PANTHER" id="PTHR43214:SF43">
    <property type="entry name" value="TWO-COMPONENT RESPONSE REGULATOR"/>
    <property type="match status" value="1"/>
</dbReference>
<accession>A0A1M5IVL3</accession>
<evidence type="ECO:0000313" key="7">
    <source>
        <dbReference type="Proteomes" id="UP000184112"/>
    </source>
</evidence>
<evidence type="ECO:0000259" key="4">
    <source>
        <dbReference type="PROSITE" id="PS50043"/>
    </source>
</evidence>
<dbReference type="InterPro" id="IPR011006">
    <property type="entry name" value="CheY-like_superfamily"/>
</dbReference>
<dbReference type="SMART" id="SM00421">
    <property type="entry name" value="HTH_LUXR"/>
    <property type="match status" value="1"/>
</dbReference>
<dbReference type="GO" id="GO:0006355">
    <property type="term" value="P:regulation of DNA-templated transcription"/>
    <property type="evidence" value="ECO:0007669"/>
    <property type="project" value="InterPro"/>
</dbReference>
<feature type="domain" description="Response regulatory" evidence="5">
    <location>
        <begin position="4"/>
        <end position="120"/>
    </location>
</feature>
<evidence type="ECO:0000256" key="1">
    <source>
        <dbReference type="ARBA" id="ARBA00022553"/>
    </source>
</evidence>
<dbReference type="PROSITE" id="PS50110">
    <property type="entry name" value="RESPONSE_REGULATORY"/>
    <property type="match status" value="1"/>
</dbReference>